<dbReference type="Proteomes" id="UP000594454">
    <property type="component" value="Chromosome 2"/>
</dbReference>
<dbReference type="Gene3D" id="3.40.50.2000">
    <property type="entry name" value="Glycogen Phosphorylase B"/>
    <property type="match status" value="2"/>
</dbReference>
<organism evidence="5 6">
    <name type="scientific">Hermetia illucens</name>
    <name type="common">Black soldier fly</name>
    <dbReference type="NCBI Taxonomy" id="343691"/>
    <lineage>
        <taxon>Eukaryota</taxon>
        <taxon>Metazoa</taxon>
        <taxon>Ecdysozoa</taxon>
        <taxon>Arthropoda</taxon>
        <taxon>Hexapoda</taxon>
        <taxon>Insecta</taxon>
        <taxon>Pterygota</taxon>
        <taxon>Neoptera</taxon>
        <taxon>Endopterygota</taxon>
        <taxon>Diptera</taxon>
        <taxon>Brachycera</taxon>
        <taxon>Stratiomyomorpha</taxon>
        <taxon>Stratiomyidae</taxon>
        <taxon>Hermetiinae</taxon>
        <taxon>Hermetia</taxon>
    </lineage>
</organism>
<name>A0A7R8ULD6_HERIL</name>
<dbReference type="EMBL" id="LR899010">
    <property type="protein sequence ID" value="CAD7082967.1"/>
    <property type="molecule type" value="Genomic_DNA"/>
</dbReference>
<evidence type="ECO:0000256" key="3">
    <source>
        <dbReference type="ARBA" id="ARBA00022679"/>
    </source>
</evidence>
<keyword evidence="6" id="KW-1185">Reference proteome</keyword>
<evidence type="ECO:0000313" key="5">
    <source>
        <dbReference type="EMBL" id="CAD7082967.1"/>
    </source>
</evidence>
<evidence type="ECO:0000313" key="6">
    <source>
        <dbReference type="Proteomes" id="UP000594454"/>
    </source>
</evidence>
<dbReference type="GO" id="GO:0008194">
    <property type="term" value="F:UDP-glycosyltransferase activity"/>
    <property type="evidence" value="ECO:0007669"/>
    <property type="project" value="InterPro"/>
</dbReference>
<accession>A0A7R8ULD6</accession>
<keyword evidence="4" id="KW-0472">Membrane</keyword>
<dbReference type="AlphaFoldDB" id="A0A7R8ULD6"/>
<evidence type="ECO:0000256" key="4">
    <source>
        <dbReference type="SAM" id="Phobius"/>
    </source>
</evidence>
<dbReference type="InterPro" id="IPR050271">
    <property type="entry name" value="UDP-glycosyltransferase"/>
</dbReference>
<evidence type="ECO:0000256" key="1">
    <source>
        <dbReference type="ARBA" id="ARBA00009995"/>
    </source>
</evidence>
<dbReference type="InterPro" id="IPR002213">
    <property type="entry name" value="UDP_glucos_trans"/>
</dbReference>
<dbReference type="OrthoDB" id="5835829at2759"/>
<protein>
    <recommendedName>
        <fullName evidence="7">UDP-glycosyltransferase</fullName>
    </recommendedName>
</protein>
<feature type="transmembrane region" description="Helical" evidence="4">
    <location>
        <begin position="12"/>
        <end position="30"/>
    </location>
</feature>
<gene>
    <name evidence="5" type="ORF">HERILL_LOCUS5963</name>
</gene>
<dbReference type="PANTHER" id="PTHR48043">
    <property type="entry name" value="EG:EG0003.4 PROTEIN-RELATED"/>
    <property type="match status" value="1"/>
</dbReference>
<feature type="transmembrane region" description="Helical" evidence="4">
    <location>
        <begin position="484"/>
        <end position="514"/>
    </location>
</feature>
<dbReference type="PROSITE" id="PS00375">
    <property type="entry name" value="UDPGT"/>
    <property type="match status" value="1"/>
</dbReference>
<sequence>MHLDYRSLYLIFYAYGSVGGANILYLAGLASPSHGLWNFKLVEALADRGHNLTVLSIDKSKKPIKNAHVMDMQEIYTMVYGNKKYDLDEFMEINVFSEIHASFEFMFKFCNAIGKTDGFRNLLNYPDDTKFDLVIHDFSLVSCLIGFLHKFNYPPLINVSPYKYIVPHAEAVGGHFYSSYIPRPTAPFNVNMTLMQRTENLVAELYEMLYRKYIFQPRFDKMVSSFYNIKNLPSSFDLSQKGVITFLNIHPAIDFPVPLPPSVIEVGGLQITDPKPLPSDLENFIRNSKKGSVLICFGTNVNSDLFGDKKQQIVIDVAKKFPEYNFLWKFEKDPTNGKVPNLLVKTWLPQNDVLAHRKTKAFISHGGGLSTQEAAWHGVPVVAVPFFLDQTTNSYNSIMAGVATHVDVRKMTTEDLETALRTVLEDPSYAERMKVRSFRFKTRPMKPLETALWWIDYVLKDPNPTHLRSPVIGLGYFKANSYDIILCALVLLLSICYIIRYSVIVFLGCANILYLAGVASPSHGLWNFRLIEALADQGHNLTVLSVDKSKKPIKNAHIIDMQEIYSMVYESEQYDLDEFIETDVFSEIHSVFEFMYKFCKASGKTEGFKALLRYPDNFKFDLVIHDFTLVSCLAGFLHKFNYPPLINVSPYKYVTPQVEAFGGHFYSSYIPRATAPYNVNMTFMQRTENLIAEVYEMLYRKYIFQPKFDKMVSSFYNIKNLPSGFDLSQKGVLTFLNIHPAMDFPVPLAPSVIEVGGLQISDPKPLPSDLENFIKNSTKGSVLISFGTNVRSDLFGDEKQKMVMDVARKFPDYNFLWKFEKDPSNGKLPNLLVKTWLPQNDILAHPKMKAFVSHGGGLSTQEATWHGVPLVAVPFFLDQNTNAYNSIMAGVATYVDIRKITTKDLEEAVRAVLEEPSYAERMKLRSFRFRNRPMKPLDTALWWIDYILKDPNPTHLRSPVIDLGYFKANSFDLILYAFTFLIFLYCVTRYFITYLFKVVNSTTLTQKMKLN</sequence>
<dbReference type="FunFam" id="3.40.50.2000:FF:000021">
    <property type="entry name" value="UDP-glucuronosyltransferase"/>
    <property type="match status" value="2"/>
</dbReference>
<dbReference type="InterPro" id="IPR035595">
    <property type="entry name" value="UDP_glycos_trans_CS"/>
</dbReference>
<dbReference type="PANTHER" id="PTHR48043:SF159">
    <property type="entry name" value="EG:EG0003.4 PROTEIN-RELATED"/>
    <property type="match status" value="1"/>
</dbReference>
<keyword evidence="3" id="KW-0808">Transferase</keyword>
<reference evidence="5 6" key="1">
    <citation type="submission" date="2020-11" db="EMBL/GenBank/DDBJ databases">
        <authorList>
            <person name="Wallbank WR R."/>
            <person name="Pardo Diaz C."/>
            <person name="Kozak K."/>
            <person name="Martin S."/>
            <person name="Jiggins C."/>
            <person name="Moest M."/>
            <person name="Warren A I."/>
            <person name="Generalovic N T."/>
            <person name="Byers J.R.P. K."/>
            <person name="Montejo-Kovacevich G."/>
            <person name="Yen C E."/>
        </authorList>
    </citation>
    <scope>NUCLEOTIDE SEQUENCE [LARGE SCALE GENOMIC DNA]</scope>
</reference>
<dbReference type="CDD" id="cd03784">
    <property type="entry name" value="GT1_Gtf-like"/>
    <property type="match status" value="2"/>
</dbReference>
<dbReference type="SUPFAM" id="SSF53756">
    <property type="entry name" value="UDP-Glycosyltransferase/glycogen phosphorylase"/>
    <property type="match status" value="2"/>
</dbReference>
<proteinExistence type="inferred from homology"/>
<dbReference type="InParanoid" id="A0A7R8ULD6"/>
<keyword evidence="4" id="KW-0812">Transmembrane</keyword>
<keyword evidence="2" id="KW-0328">Glycosyltransferase</keyword>
<comment type="similarity">
    <text evidence="1">Belongs to the UDP-glycosyltransferase family.</text>
</comment>
<dbReference type="Pfam" id="PF00201">
    <property type="entry name" value="UDPGT"/>
    <property type="match status" value="2"/>
</dbReference>
<feature type="transmembrane region" description="Helical" evidence="4">
    <location>
        <begin position="973"/>
        <end position="992"/>
    </location>
</feature>
<evidence type="ECO:0008006" key="7">
    <source>
        <dbReference type="Google" id="ProtNLM"/>
    </source>
</evidence>
<keyword evidence="4" id="KW-1133">Transmembrane helix</keyword>
<evidence type="ECO:0000256" key="2">
    <source>
        <dbReference type="ARBA" id="ARBA00022676"/>
    </source>
</evidence>